<proteinExistence type="inferred from homology"/>
<dbReference type="PROSITE" id="PS00166">
    <property type="entry name" value="ENOYL_COA_HYDRATASE"/>
    <property type="match status" value="1"/>
</dbReference>
<evidence type="ECO:0000256" key="6">
    <source>
        <dbReference type="SAM" id="MobiDB-lite"/>
    </source>
</evidence>
<evidence type="ECO:0000256" key="1">
    <source>
        <dbReference type="ARBA" id="ARBA00005254"/>
    </source>
</evidence>
<keyword evidence="8" id="KW-1185">Reference proteome</keyword>
<name>A0ABS1Q700_9ACTN</name>
<dbReference type="InterPro" id="IPR029045">
    <property type="entry name" value="ClpP/crotonase-like_dom_sf"/>
</dbReference>
<evidence type="ECO:0000256" key="3">
    <source>
        <dbReference type="ARBA" id="ARBA00023709"/>
    </source>
</evidence>
<feature type="compositionally biased region" description="Low complexity" evidence="6">
    <location>
        <begin position="1"/>
        <end position="13"/>
    </location>
</feature>
<organism evidence="7 8">
    <name type="scientific">Streptomyces endocoffeicus</name>
    <dbReference type="NCBI Taxonomy" id="2898945"/>
    <lineage>
        <taxon>Bacteria</taxon>
        <taxon>Bacillati</taxon>
        <taxon>Actinomycetota</taxon>
        <taxon>Actinomycetes</taxon>
        <taxon>Kitasatosporales</taxon>
        <taxon>Streptomycetaceae</taxon>
        <taxon>Streptomyces</taxon>
    </lineage>
</organism>
<dbReference type="Gene3D" id="1.10.12.10">
    <property type="entry name" value="Lyase 2-enoyl-coa Hydratase, Chain A, domain 2"/>
    <property type="match status" value="1"/>
</dbReference>
<dbReference type="Pfam" id="PF00378">
    <property type="entry name" value="ECH_1"/>
    <property type="match status" value="1"/>
</dbReference>
<keyword evidence="2" id="KW-0456">Lyase</keyword>
<dbReference type="SUPFAM" id="SSF52096">
    <property type="entry name" value="ClpP/crotonase"/>
    <property type="match status" value="1"/>
</dbReference>
<reference evidence="7 8" key="1">
    <citation type="submission" date="2021-01" db="EMBL/GenBank/DDBJ databases">
        <title>WGS of actinomycetes isolated from Thailand.</title>
        <authorList>
            <person name="Thawai C."/>
        </authorList>
    </citation>
    <scope>NUCLEOTIDE SEQUENCE [LARGE SCALE GENOMIC DNA]</scope>
    <source>
        <strain evidence="7 8">CA3R110</strain>
    </source>
</reference>
<comment type="catalytic activity">
    <reaction evidence="3">
        <text>a (3S)-3-hydroxyacyl-CoA = a (2E)-enoyl-CoA + H2O</text>
        <dbReference type="Rhea" id="RHEA:16105"/>
        <dbReference type="ChEBI" id="CHEBI:15377"/>
        <dbReference type="ChEBI" id="CHEBI:57318"/>
        <dbReference type="ChEBI" id="CHEBI:58856"/>
        <dbReference type="EC" id="4.2.1.17"/>
    </reaction>
</comment>
<dbReference type="InterPro" id="IPR001753">
    <property type="entry name" value="Enoyl-CoA_hydra/iso"/>
</dbReference>
<feature type="region of interest" description="Disordered" evidence="6">
    <location>
        <begin position="1"/>
        <end position="31"/>
    </location>
</feature>
<gene>
    <name evidence="7" type="ORF">JK364_48845</name>
</gene>
<dbReference type="CDD" id="cd06558">
    <property type="entry name" value="crotonase-like"/>
    <property type="match status" value="1"/>
</dbReference>
<dbReference type="PANTHER" id="PTHR11941:SF54">
    <property type="entry name" value="ENOYL-COA HYDRATASE, MITOCHONDRIAL"/>
    <property type="match status" value="1"/>
</dbReference>
<dbReference type="PANTHER" id="PTHR11941">
    <property type="entry name" value="ENOYL-COA HYDRATASE-RELATED"/>
    <property type="match status" value="1"/>
</dbReference>
<evidence type="ECO:0000256" key="5">
    <source>
        <dbReference type="RuleBase" id="RU003707"/>
    </source>
</evidence>
<evidence type="ECO:0000313" key="7">
    <source>
        <dbReference type="EMBL" id="MBL1120150.1"/>
    </source>
</evidence>
<protein>
    <submittedName>
        <fullName evidence="7">Enoyl-CoA hydratase/isomerase family protein</fullName>
    </submittedName>
</protein>
<evidence type="ECO:0000256" key="2">
    <source>
        <dbReference type="ARBA" id="ARBA00023239"/>
    </source>
</evidence>
<sequence>MNSATPAPRSPSCSRREPSVTTAEPRPETLSPELAPDVVLVERRDRVGIVTINRPAKYNAINYAVVEALSDALRELGDDPAVHAIVLAGAGRAFAAGADIAFYSHADREAFIAFTERCNALCDTIAASPIPIIAAVNGLALGGGFELVLSCDVVVAAANASFGLPEVSLGLLPGWGGTQRLTWHIGPNRAKWLIMSGERINAYTAEQLGIVAQVCAREDLDSVALDTATRLAAQPPAAIAAIRAVVASAVPHASAGSAGPGFRLERDKLTALFDSRDGQEGIAAFVEKRPPCFQGRSHSVSTEQN</sequence>
<comment type="catalytic activity">
    <reaction evidence="4">
        <text>a 4-saturated-(3S)-3-hydroxyacyl-CoA = a (3E)-enoyl-CoA + H2O</text>
        <dbReference type="Rhea" id="RHEA:20724"/>
        <dbReference type="ChEBI" id="CHEBI:15377"/>
        <dbReference type="ChEBI" id="CHEBI:58521"/>
        <dbReference type="ChEBI" id="CHEBI:137480"/>
        <dbReference type="EC" id="4.2.1.17"/>
    </reaction>
</comment>
<dbReference type="EMBL" id="JAERRG010000044">
    <property type="protein sequence ID" value="MBL1120150.1"/>
    <property type="molecule type" value="Genomic_DNA"/>
</dbReference>
<dbReference type="Proteomes" id="UP000621510">
    <property type="component" value="Unassembled WGS sequence"/>
</dbReference>
<comment type="similarity">
    <text evidence="1 5">Belongs to the enoyl-CoA hydratase/isomerase family.</text>
</comment>
<evidence type="ECO:0000313" key="8">
    <source>
        <dbReference type="Proteomes" id="UP000621510"/>
    </source>
</evidence>
<evidence type="ECO:0000256" key="4">
    <source>
        <dbReference type="ARBA" id="ARBA00023717"/>
    </source>
</evidence>
<dbReference type="InterPro" id="IPR018376">
    <property type="entry name" value="Enoyl-CoA_hyd/isom_CS"/>
</dbReference>
<dbReference type="InterPro" id="IPR014748">
    <property type="entry name" value="Enoyl-CoA_hydra_C"/>
</dbReference>
<comment type="caution">
    <text evidence="7">The sequence shown here is derived from an EMBL/GenBank/DDBJ whole genome shotgun (WGS) entry which is preliminary data.</text>
</comment>
<accession>A0ABS1Q700</accession>
<dbReference type="Gene3D" id="3.90.226.10">
    <property type="entry name" value="2-enoyl-CoA Hydratase, Chain A, domain 1"/>
    <property type="match status" value="1"/>
</dbReference>